<dbReference type="InterPro" id="IPR024465">
    <property type="entry name" value="DUF2399"/>
</dbReference>
<feature type="domain" description="Conserved hypothetical protein CHP02679 N terminus" evidence="2">
    <location>
        <begin position="68"/>
        <end position="240"/>
    </location>
</feature>
<name>A0A7G6WW64_9ACTN</name>
<reference evidence="4" key="1">
    <citation type="submission" date="2019-09" db="EMBL/GenBank/DDBJ databases">
        <title>Antimicrobial potential of Antarctic Bacteria.</title>
        <authorList>
            <person name="Benaud N."/>
            <person name="Edwards R.J."/>
            <person name="Ferrari B.C."/>
        </authorList>
    </citation>
    <scope>NUCLEOTIDE SEQUENCE [LARGE SCALE GENOMIC DNA]</scope>
    <source>
        <strain evidence="4">SPB151</strain>
    </source>
</reference>
<dbReference type="AlphaFoldDB" id="A0A7G6WW64"/>
<dbReference type="InterPro" id="IPR024466">
    <property type="entry name" value="CHP02679_N"/>
</dbReference>
<evidence type="ECO:0000313" key="4">
    <source>
        <dbReference type="Proteomes" id="UP000515563"/>
    </source>
</evidence>
<dbReference type="Pfam" id="PF11796">
    <property type="entry name" value="DUF3323"/>
    <property type="match status" value="1"/>
</dbReference>
<gene>
    <name evidence="3" type="ORF">F1D05_10385</name>
</gene>
<proteinExistence type="predicted"/>
<feature type="domain" description="DUF2399" evidence="1">
    <location>
        <begin position="275"/>
        <end position="360"/>
    </location>
</feature>
<evidence type="ECO:0000313" key="3">
    <source>
        <dbReference type="EMBL" id="QNE18229.1"/>
    </source>
</evidence>
<dbReference type="KEGG" id="kqi:F1D05_10385"/>
<sequence>MGVDLDLIASDPELRPLWDSLHERLSSGTAAAAISSVSIPDLSPGGVATLRAWLDTNTGRTRHTAVKRTQRGVTVPVRNLLARLGVSSDELGAFLERATGQPLTNRAAVRRQAADLRGQLWTYADARLKGYPQLVNQLRAVGLSGDDDTSVRQLIDALAEALAWVSTKPGPISLAKLAHDITGDPHYFDLKDLAGSRLLAGVAELHNQPAPTRPHLVRAFLASAGIIADRLLSTVLLHNVVAVGDGPIDRRLRDSANPVALTYLDLTSTPPTFGPQVLTVVENPSVLEAAMAAGARHAFACTSGNLGHVDHALLQLAADQRLDLRYSGDLDSAGHEIARTVVNWYGASPVAMSDQTAARAAAWRPVVDASHSAGATPTIYQEHDVVLRQILACPSASTSEV</sequence>
<evidence type="ECO:0000259" key="2">
    <source>
        <dbReference type="Pfam" id="PF11796"/>
    </source>
</evidence>
<dbReference type="Proteomes" id="UP000515563">
    <property type="component" value="Chromosome"/>
</dbReference>
<accession>A0A7G6WW64</accession>
<dbReference type="Pfam" id="PF09664">
    <property type="entry name" value="DUF2399"/>
    <property type="match status" value="1"/>
</dbReference>
<evidence type="ECO:0000259" key="1">
    <source>
        <dbReference type="Pfam" id="PF09664"/>
    </source>
</evidence>
<dbReference type="EMBL" id="CP043661">
    <property type="protein sequence ID" value="QNE18229.1"/>
    <property type="molecule type" value="Genomic_DNA"/>
</dbReference>
<protein>
    <submittedName>
        <fullName evidence="3">DUF2399 domain-containing protein</fullName>
    </submittedName>
</protein>
<reference evidence="3 4" key="2">
    <citation type="journal article" date="2020" name="Microbiol. Resour. Announc.">
        <title>Antarctic desert soil bacteria exhibit high novel natural product potential, evaluated through long-read genome sequencing and comparative genomics.</title>
        <authorList>
            <person name="Benaud N."/>
            <person name="Edwards R.J."/>
            <person name="Amos T.G."/>
            <person name="D'Agostino P.M."/>
            <person name="Gutierrez-Chavez C."/>
            <person name="Montgomery K."/>
            <person name="Nicetic I."/>
            <person name="Ferrari B.C."/>
        </authorList>
    </citation>
    <scope>NUCLEOTIDE SEQUENCE [LARGE SCALE GENOMIC DNA]</scope>
    <source>
        <strain evidence="3 4">SPB151</strain>
    </source>
</reference>
<dbReference type="RefSeq" id="WP_185447214.1">
    <property type="nucleotide sequence ID" value="NZ_CP043661.1"/>
</dbReference>
<keyword evidence="4" id="KW-1185">Reference proteome</keyword>
<organism evidence="3 4">
    <name type="scientific">Kribbella qitaiheensis</name>
    <dbReference type="NCBI Taxonomy" id="1544730"/>
    <lineage>
        <taxon>Bacteria</taxon>
        <taxon>Bacillati</taxon>
        <taxon>Actinomycetota</taxon>
        <taxon>Actinomycetes</taxon>
        <taxon>Propionibacteriales</taxon>
        <taxon>Kribbellaceae</taxon>
        <taxon>Kribbella</taxon>
    </lineage>
</organism>